<organism evidence="2 3">
    <name type="scientific">Paenibacillus ginsengarvi</name>
    <dbReference type="NCBI Taxonomy" id="400777"/>
    <lineage>
        <taxon>Bacteria</taxon>
        <taxon>Bacillati</taxon>
        <taxon>Bacillota</taxon>
        <taxon>Bacilli</taxon>
        <taxon>Bacillales</taxon>
        <taxon>Paenibacillaceae</taxon>
        <taxon>Paenibacillus</taxon>
    </lineage>
</organism>
<sequence length="97" mass="11079">MDWKLIIQQYSLRITGNEWDAYDLAQDASIKVIEAIRANPERTITKAFLFRLIKNCVTETHRRLSESGVEVGEIHSFDGMQGFHLLDPDGNLFGVVK</sequence>
<evidence type="ECO:0000313" key="3">
    <source>
        <dbReference type="Proteomes" id="UP000282311"/>
    </source>
</evidence>
<dbReference type="InterPro" id="IPR029068">
    <property type="entry name" value="Glyas_Bleomycin-R_OHBP_Dase"/>
</dbReference>
<gene>
    <name evidence="2" type="ORF">D7M11_30120</name>
</gene>
<dbReference type="InterPro" id="IPR007627">
    <property type="entry name" value="RNA_pol_sigma70_r2"/>
</dbReference>
<dbReference type="GO" id="GO:0003700">
    <property type="term" value="F:DNA-binding transcription factor activity"/>
    <property type="evidence" value="ECO:0007669"/>
    <property type="project" value="InterPro"/>
</dbReference>
<dbReference type="RefSeq" id="WP_120750990.1">
    <property type="nucleotide sequence ID" value="NZ_RBAH01000031.1"/>
</dbReference>
<keyword evidence="3" id="KW-1185">Reference proteome</keyword>
<name>A0A3B0BBB0_9BACL</name>
<proteinExistence type="predicted"/>
<dbReference type="Proteomes" id="UP000282311">
    <property type="component" value="Unassembled WGS sequence"/>
</dbReference>
<dbReference type="Gene3D" id="1.10.1740.10">
    <property type="match status" value="1"/>
</dbReference>
<feature type="domain" description="RNA polymerase sigma-70 region 2" evidence="1">
    <location>
        <begin position="10"/>
        <end position="64"/>
    </location>
</feature>
<comment type="caution">
    <text evidence="2">The sequence shown here is derived from an EMBL/GenBank/DDBJ whole genome shotgun (WGS) entry which is preliminary data.</text>
</comment>
<dbReference type="Pfam" id="PF04542">
    <property type="entry name" value="Sigma70_r2"/>
    <property type="match status" value="1"/>
</dbReference>
<protein>
    <recommendedName>
        <fullName evidence="1">RNA polymerase sigma-70 region 2 domain-containing protein</fullName>
    </recommendedName>
</protein>
<dbReference type="EMBL" id="RBAH01000031">
    <property type="protein sequence ID" value="RKN70533.1"/>
    <property type="molecule type" value="Genomic_DNA"/>
</dbReference>
<dbReference type="InterPro" id="IPR013325">
    <property type="entry name" value="RNA_pol_sigma_r2"/>
</dbReference>
<dbReference type="GO" id="GO:0006352">
    <property type="term" value="P:DNA-templated transcription initiation"/>
    <property type="evidence" value="ECO:0007669"/>
    <property type="project" value="InterPro"/>
</dbReference>
<reference evidence="2 3" key="1">
    <citation type="journal article" date="2007" name="Int. J. Syst. Evol. Microbiol.">
        <title>Paenibacillus ginsengarvi sp. nov., isolated from soil from ginseng cultivation.</title>
        <authorList>
            <person name="Yoon M.H."/>
            <person name="Ten L.N."/>
            <person name="Im W.T."/>
        </authorList>
    </citation>
    <scope>NUCLEOTIDE SEQUENCE [LARGE SCALE GENOMIC DNA]</scope>
    <source>
        <strain evidence="2 3">KCTC 13059</strain>
    </source>
</reference>
<dbReference type="AlphaFoldDB" id="A0A3B0BBB0"/>
<evidence type="ECO:0000313" key="2">
    <source>
        <dbReference type="EMBL" id="RKN70533.1"/>
    </source>
</evidence>
<dbReference type="SUPFAM" id="SSF88946">
    <property type="entry name" value="Sigma2 domain of RNA polymerase sigma factors"/>
    <property type="match status" value="1"/>
</dbReference>
<dbReference type="SUPFAM" id="SSF54593">
    <property type="entry name" value="Glyoxalase/Bleomycin resistance protein/Dihydroxybiphenyl dioxygenase"/>
    <property type="match status" value="1"/>
</dbReference>
<dbReference type="OrthoDB" id="2381154at2"/>
<accession>A0A3B0BBB0</accession>
<evidence type="ECO:0000259" key="1">
    <source>
        <dbReference type="Pfam" id="PF04542"/>
    </source>
</evidence>